<name>A0AAE0BSS0_9CHLO</name>
<dbReference type="Proteomes" id="UP001190700">
    <property type="component" value="Unassembled WGS sequence"/>
</dbReference>
<keyword evidence="2" id="KW-1185">Reference proteome</keyword>
<reference evidence="1 2" key="1">
    <citation type="journal article" date="2015" name="Genome Biol. Evol.">
        <title>Comparative Genomics of a Bacterivorous Green Alga Reveals Evolutionary Causalities and Consequences of Phago-Mixotrophic Mode of Nutrition.</title>
        <authorList>
            <person name="Burns J.A."/>
            <person name="Paasch A."/>
            <person name="Narechania A."/>
            <person name="Kim E."/>
        </authorList>
    </citation>
    <scope>NUCLEOTIDE SEQUENCE [LARGE SCALE GENOMIC DNA]</scope>
    <source>
        <strain evidence="1 2">PLY_AMNH</strain>
    </source>
</reference>
<comment type="caution">
    <text evidence="1">The sequence shown here is derived from an EMBL/GenBank/DDBJ whole genome shotgun (WGS) entry which is preliminary data.</text>
</comment>
<gene>
    <name evidence="1" type="ORF">CYMTET_49153</name>
</gene>
<dbReference type="EMBL" id="LGRX02033487">
    <property type="protein sequence ID" value="KAK3241062.1"/>
    <property type="molecule type" value="Genomic_DNA"/>
</dbReference>
<proteinExistence type="predicted"/>
<evidence type="ECO:0000313" key="1">
    <source>
        <dbReference type="EMBL" id="KAK3241062.1"/>
    </source>
</evidence>
<dbReference type="AlphaFoldDB" id="A0AAE0BSS0"/>
<organism evidence="1 2">
    <name type="scientific">Cymbomonas tetramitiformis</name>
    <dbReference type="NCBI Taxonomy" id="36881"/>
    <lineage>
        <taxon>Eukaryota</taxon>
        <taxon>Viridiplantae</taxon>
        <taxon>Chlorophyta</taxon>
        <taxon>Pyramimonadophyceae</taxon>
        <taxon>Pyramimonadales</taxon>
        <taxon>Pyramimonadaceae</taxon>
        <taxon>Cymbomonas</taxon>
    </lineage>
</organism>
<evidence type="ECO:0000313" key="2">
    <source>
        <dbReference type="Proteomes" id="UP001190700"/>
    </source>
</evidence>
<accession>A0AAE0BSS0</accession>
<sequence length="573" mass="63270">MREQVDRVRVTKRVSRRGAFACVSNLDWVLQSLRAALVVTGDATSLIPSSIESSLSSLSSSMRNHALSVQRDREGAVRRLQLRFKSQSKEVQLTALYNGSIVLEIPGQATQVLRSDRTRVRQFLHVVSAILASSSSNVDRSVSANRPSAATLRSIALAVHSDPPTFFLYRATDDFAILTTMAESASGANERYEAALQRLEDSSQFCDHCLDTPTLARFDSRALEFFYNERWRHFGNSAPNAESVGLYRAFGVRAHPFVTPEYELASRDGEFVCLDVVSRVGVFCHASLNCDNADGSDAADETVEPPTERALLRTLASQIRRHFMLLGSGDLCDQTRGSKWVAPSATRVCRVTAVPAAAIACCDAESASSARKQVLRCAGAYLCRRLRAHAMTTTRFDDDTSTGAPRFFGDWSDMIRALLFEPSSRSADDTGDGVDSRTRLGELFYGAIGLNNDADLDEFRTACAACTTSDERTSSREMECRRRLYREFGPLLWSPLSKMRATLTPAEGSPLNLYRVRHRRDGDLLVDIEDLRVEIAANANGERFRITAARIVTVNDDAAENRDDDDGRPSSDA</sequence>
<protein>
    <submittedName>
        <fullName evidence="1">Uncharacterized protein</fullName>
    </submittedName>
</protein>